<protein>
    <submittedName>
        <fullName evidence="4">Uncharacterized protein</fullName>
    </submittedName>
</protein>
<evidence type="ECO:0000256" key="1">
    <source>
        <dbReference type="SAM" id="MobiDB-lite"/>
    </source>
</evidence>
<comment type="caution">
    <text evidence="4">The sequence shown here is derived from an EMBL/GenBank/DDBJ whole genome shotgun (WGS) entry which is preliminary data.</text>
</comment>
<feature type="compositionally biased region" description="Basic and acidic residues" evidence="1">
    <location>
        <begin position="38"/>
        <end position="60"/>
    </location>
</feature>
<evidence type="ECO:0000313" key="4">
    <source>
        <dbReference type="EMBL" id="GFT94661.1"/>
    </source>
</evidence>
<dbReference type="AlphaFoldDB" id="A0A8X6PZS7"/>
<keyword evidence="6" id="KW-1185">Reference proteome</keyword>
<evidence type="ECO:0000313" key="3">
    <source>
        <dbReference type="EMBL" id="GFT86391.1"/>
    </source>
</evidence>
<sequence>MPTSRKPTIPFGVTHSHYAVCSKRERKGVPVSKGPYKKSIEERGVGREERRRQTERKEGIGAKNKHVTKILLQTSEEGWGKGSSIVFMN</sequence>
<feature type="region of interest" description="Disordered" evidence="1">
    <location>
        <begin position="24"/>
        <end position="62"/>
    </location>
</feature>
<reference evidence="4" key="1">
    <citation type="submission" date="2020-08" db="EMBL/GenBank/DDBJ databases">
        <title>Multicomponent nature underlies the extraordinary mechanical properties of spider dragline silk.</title>
        <authorList>
            <person name="Kono N."/>
            <person name="Nakamura H."/>
            <person name="Mori M."/>
            <person name="Yoshida Y."/>
            <person name="Ohtoshi R."/>
            <person name="Malay A.D."/>
            <person name="Moran D.A.P."/>
            <person name="Tomita M."/>
            <person name="Numata K."/>
            <person name="Arakawa K."/>
        </authorList>
    </citation>
    <scope>NUCLEOTIDE SEQUENCE</scope>
</reference>
<dbReference type="Proteomes" id="UP000887013">
    <property type="component" value="Unassembled WGS sequence"/>
</dbReference>
<evidence type="ECO:0000313" key="6">
    <source>
        <dbReference type="Proteomes" id="UP000887013"/>
    </source>
</evidence>
<evidence type="ECO:0000313" key="5">
    <source>
        <dbReference type="EMBL" id="GFU05372.1"/>
    </source>
</evidence>
<evidence type="ECO:0000313" key="2">
    <source>
        <dbReference type="EMBL" id="GFS76447.1"/>
    </source>
</evidence>
<accession>A0A8X6PZS7</accession>
<dbReference type="EMBL" id="BMAW01096783">
    <property type="protein sequence ID" value="GFS76447.1"/>
    <property type="molecule type" value="Genomic_DNA"/>
</dbReference>
<dbReference type="EMBL" id="BMAW01073108">
    <property type="protein sequence ID" value="GFT86391.1"/>
    <property type="molecule type" value="Genomic_DNA"/>
</dbReference>
<proteinExistence type="predicted"/>
<name>A0A8X6PZS7_NEPPI</name>
<gene>
    <name evidence="5" type="ORF">NPIL_150961</name>
    <name evidence="4" type="ORF">NPIL_265571</name>
    <name evidence="3" type="ORF">NPIL_314851</name>
    <name evidence="2" type="ORF">NPIL_653071</name>
</gene>
<dbReference type="EMBL" id="BMAW01028061">
    <property type="protein sequence ID" value="GFU05372.1"/>
    <property type="molecule type" value="Genomic_DNA"/>
</dbReference>
<organism evidence="4 6">
    <name type="scientific">Nephila pilipes</name>
    <name type="common">Giant wood spider</name>
    <name type="synonym">Nephila maculata</name>
    <dbReference type="NCBI Taxonomy" id="299642"/>
    <lineage>
        <taxon>Eukaryota</taxon>
        <taxon>Metazoa</taxon>
        <taxon>Ecdysozoa</taxon>
        <taxon>Arthropoda</taxon>
        <taxon>Chelicerata</taxon>
        <taxon>Arachnida</taxon>
        <taxon>Araneae</taxon>
        <taxon>Araneomorphae</taxon>
        <taxon>Entelegynae</taxon>
        <taxon>Araneoidea</taxon>
        <taxon>Nephilidae</taxon>
        <taxon>Nephila</taxon>
    </lineage>
</organism>
<dbReference type="EMBL" id="BMAW01025951">
    <property type="protein sequence ID" value="GFT94661.1"/>
    <property type="molecule type" value="Genomic_DNA"/>
</dbReference>